<protein>
    <submittedName>
        <fullName evidence="1">Antitoxin ChpS</fullName>
    </submittedName>
</protein>
<accession>A0A2M8VR18</accession>
<sequence length="84" mass="9238">MLTNLRKVGGSVMMAVSPAFLEELKIGSGSMVDVALLEGRLVVKPVTKPKYKLADLLARCDEKAKMPKEDKRWLELAPVGNEIL</sequence>
<proteinExistence type="predicted"/>
<dbReference type="RefSeq" id="WP_100379248.1">
    <property type="nucleotide sequence ID" value="NZ_CBCSBW010000002.1"/>
</dbReference>
<name>A0A2M8VR18_9BURK</name>
<organism evidence="1 2">
    <name type="scientific">Polynucleobacter brandtiae</name>
    <dbReference type="NCBI Taxonomy" id="1938816"/>
    <lineage>
        <taxon>Bacteria</taxon>
        <taxon>Pseudomonadati</taxon>
        <taxon>Pseudomonadota</taxon>
        <taxon>Betaproteobacteria</taxon>
        <taxon>Burkholderiales</taxon>
        <taxon>Burkholderiaceae</taxon>
        <taxon>Polynucleobacter</taxon>
    </lineage>
</organism>
<dbReference type="Proteomes" id="UP000229366">
    <property type="component" value="Unassembled WGS sequence"/>
</dbReference>
<dbReference type="SUPFAM" id="SSF89447">
    <property type="entry name" value="AbrB/MazE/MraZ-like"/>
    <property type="match status" value="1"/>
</dbReference>
<dbReference type="AlphaFoldDB" id="A0A2M8VR18"/>
<dbReference type="OrthoDB" id="9795766at2"/>
<evidence type="ECO:0000313" key="2">
    <source>
        <dbReference type="Proteomes" id="UP000229366"/>
    </source>
</evidence>
<evidence type="ECO:0000313" key="1">
    <source>
        <dbReference type="EMBL" id="PJI79903.1"/>
    </source>
</evidence>
<reference evidence="1 2" key="1">
    <citation type="submission" date="2017-11" db="EMBL/GenBank/DDBJ databases">
        <title>Genomic Encyclopedia of Type Strains, Phase III (KMG-III): the genomes of soil and plant-associated and newly described type strains.</title>
        <authorList>
            <person name="Whitman W."/>
        </authorList>
    </citation>
    <scope>NUCLEOTIDE SEQUENCE [LARGE SCALE GENOMIC DNA]</scope>
    <source>
        <strain evidence="1 2">UB-Domo-W1</strain>
    </source>
</reference>
<keyword evidence="2" id="KW-1185">Reference proteome</keyword>
<dbReference type="Gene3D" id="2.10.260.10">
    <property type="match status" value="1"/>
</dbReference>
<dbReference type="EMBL" id="PGTX01000002">
    <property type="protein sequence ID" value="PJI79903.1"/>
    <property type="molecule type" value="Genomic_DNA"/>
</dbReference>
<dbReference type="InterPro" id="IPR037914">
    <property type="entry name" value="SpoVT-AbrB_sf"/>
</dbReference>
<comment type="caution">
    <text evidence="1">The sequence shown here is derived from an EMBL/GenBank/DDBJ whole genome shotgun (WGS) entry which is preliminary data.</text>
</comment>
<gene>
    <name evidence="1" type="ORF">B0G85_0883</name>
</gene>